<evidence type="ECO:0000313" key="3">
    <source>
        <dbReference type="Proteomes" id="UP000572212"/>
    </source>
</evidence>
<dbReference type="AlphaFoldDB" id="A0A841RHS2"/>
<dbReference type="InterPro" id="IPR000683">
    <property type="entry name" value="Gfo/Idh/MocA-like_OxRdtase_N"/>
</dbReference>
<protein>
    <submittedName>
        <fullName evidence="2">Putative dehydrogenase</fullName>
    </submittedName>
</protein>
<organism evidence="2 3">
    <name type="scientific">Gracilibacillus halotolerans</name>
    <dbReference type="NCBI Taxonomy" id="74386"/>
    <lineage>
        <taxon>Bacteria</taxon>
        <taxon>Bacillati</taxon>
        <taxon>Bacillota</taxon>
        <taxon>Bacilli</taxon>
        <taxon>Bacillales</taxon>
        <taxon>Bacillaceae</taxon>
        <taxon>Gracilibacillus</taxon>
    </lineage>
</organism>
<dbReference type="InterPro" id="IPR052515">
    <property type="entry name" value="Gfo/Idh/MocA_Oxidoreductase"/>
</dbReference>
<dbReference type="InterPro" id="IPR036291">
    <property type="entry name" value="NAD(P)-bd_dom_sf"/>
</dbReference>
<proteinExistence type="predicted"/>
<keyword evidence="3" id="KW-1185">Reference proteome</keyword>
<dbReference type="PANTHER" id="PTHR43249:SF1">
    <property type="entry name" value="D-GLUCOSIDE 3-DEHYDROGENASE"/>
    <property type="match status" value="1"/>
</dbReference>
<name>A0A841RHS2_9BACI</name>
<dbReference type="Gene3D" id="3.30.360.10">
    <property type="entry name" value="Dihydrodipicolinate Reductase, domain 2"/>
    <property type="match status" value="1"/>
</dbReference>
<dbReference type="GO" id="GO:0000166">
    <property type="term" value="F:nucleotide binding"/>
    <property type="evidence" value="ECO:0007669"/>
    <property type="project" value="InterPro"/>
</dbReference>
<accession>A0A841RHS2</accession>
<dbReference type="PANTHER" id="PTHR43249">
    <property type="entry name" value="UDP-N-ACETYL-2-AMINO-2-DEOXY-D-GLUCURONATE OXIDASE"/>
    <property type="match status" value="1"/>
</dbReference>
<comment type="caution">
    <text evidence="2">The sequence shown here is derived from an EMBL/GenBank/DDBJ whole genome shotgun (WGS) entry which is preliminary data.</text>
</comment>
<evidence type="ECO:0000313" key="2">
    <source>
        <dbReference type="EMBL" id="MBB6512201.1"/>
    </source>
</evidence>
<reference evidence="2 3" key="1">
    <citation type="submission" date="2020-08" db="EMBL/GenBank/DDBJ databases">
        <title>Genomic Encyclopedia of Type Strains, Phase IV (KMG-IV): sequencing the most valuable type-strain genomes for metagenomic binning, comparative biology and taxonomic classification.</title>
        <authorList>
            <person name="Goeker M."/>
        </authorList>
    </citation>
    <scope>NUCLEOTIDE SEQUENCE [LARGE SCALE GENOMIC DNA]</scope>
    <source>
        <strain evidence="2 3">DSM 11805</strain>
    </source>
</reference>
<dbReference type="Gene3D" id="3.40.50.720">
    <property type="entry name" value="NAD(P)-binding Rossmann-like Domain"/>
    <property type="match status" value="1"/>
</dbReference>
<dbReference type="Pfam" id="PF01408">
    <property type="entry name" value="GFO_IDH_MocA"/>
    <property type="match status" value="1"/>
</dbReference>
<dbReference type="SUPFAM" id="SSF55347">
    <property type="entry name" value="Glyceraldehyde-3-phosphate dehydrogenase-like, C-terminal domain"/>
    <property type="match status" value="1"/>
</dbReference>
<feature type="domain" description="Gfo/Idh/MocA-like oxidoreductase N-terminal" evidence="1">
    <location>
        <begin position="6"/>
        <end position="127"/>
    </location>
</feature>
<sequence length="394" mass="44841">MTDKVSIVLVGVGGYGNIYAEELLMSNNVNAYLKGVVDITLEKSRFYDEIMKKEIPVYDSLENFYKEHDADLAIIATPIHLHKKQACLAMENGSHVLCEKPVTADVEELHQMIETRDRTKKMLAIGFNWSFTDSVQELKQDIVAGKFGQPKRMKSLVLWPRNADYYNRSGWAGKQFGPNGEKIFDSVLSNATAHFLHHLFYLSGESISTSTKIQELKAELYRANPIETFDTCAVNIKTSNNVEILYLASHAVKDEYKPQYFLEFENATITYHPNDEGDEIVATWKNGETKVYKSPDRIHLRKLDRMVEAVEQNSHEVLCGPEAAGAHVYAIDGIHRSVDPIPTFPKHLIQYDESNKLTTVSGLEEALKNCYEQFKMPAELEFDWSRPGKTITYE</sequence>
<gene>
    <name evidence="2" type="ORF">GGQ92_000982</name>
</gene>
<dbReference type="Proteomes" id="UP000572212">
    <property type="component" value="Unassembled WGS sequence"/>
</dbReference>
<evidence type="ECO:0000259" key="1">
    <source>
        <dbReference type="Pfam" id="PF01408"/>
    </source>
</evidence>
<dbReference type="RefSeq" id="WP_184245183.1">
    <property type="nucleotide sequence ID" value="NZ_BAAACU010000002.1"/>
</dbReference>
<dbReference type="SUPFAM" id="SSF51735">
    <property type="entry name" value="NAD(P)-binding Rossmann-fold domains"/>
    <property type="match status" value="1"/>
</dbReference>
<dbReference type="EMBL" id="JACHON010000002">
    <property type="protein sequence ID" value="MBB6512201.1"/>
    <property type="molecule type" value="Genomic_DNA"/>
</dbReference>